<name>A0A2K9VHP8_9CAUD</name>
<sequence length="65" mass="7084">MGANQLVPVGEAIVTDYLAPTHAYGTSQDVETVGLMVAQDGLVYRWAFFNGMPRMLIVVDGERVL</sequence>
<organism evidence="1 2">
    <name type="scientific">Pseudomonas phage Bjorn</name>
    <dbReference type="NCBI Taxonomy" id="2079288"/>
    <lineage>
        <taxon>Viruses</taxon>
        <taxon>Duplodnaviria</taxon>
        <taxon>Heunggongvirae</taxon>
        <taxon>Uroviricota</taxon>
        <taxon>Caudoviricetes</taxon>
        <taxon>Bjornvirus</taxon>
        <taxon>Bjornvirus bjorn</taxon>
    </lineage>
</organism>
<dbReference type="EMBL" id="MG775259">
    <property type="protein sequence ID" value="AUV61808.1"/>
    <property type="molecule type" value="Genomic_DNA"/>
</dbReference>
<evidence type="ECO:0000313" key="1">
    <source>
        <dbReference type="EMBL" id="AUV61808.1"/>
    </source>
</evidence>
<gene>
    <name evidence="1" type="ORF">PsPhBjorn_gp08</name>
</gene>
<reference evidence="1 2" key="1">
    <citation type="submission" date="2018-01" db="EMBL/GenBank/DDBJ databases">
        <title>Pseudomonas phages infecting Pseudomonas sp. isolated from Prunus avium.</title>
        <authorList>
            <person name="Colberg O."/>
            <person name="Byth Carstens A."/>
        </authorList>
    </citation>
    <scope>NUCLEOTIDE SEQUENCE [LARGE SCALE GENOMIC DNA]</scope>
</reference>
<accession>A0A2K9VHP8</accession>
<dbReference type="Proteomes" id="UP000240564">
    <property type="component" value="Segment"/>
</dbReference>
<evidence type="ECO:0000313" key="2">
    <source>
        <dbReference type="Proteomes" id="UP000240564"/>
    </source>
</evidence>
<proteinExistence type="predicted"/>
<keyword evidence="2" id="KW-1185">Reference proteome</keyword>
<protein>
    <submittedName>
        <fullName evidence="1">Uncharacterized protein</fullName>
    </submittedName>
</protein>